<sequence>MATPDPDHGGPPADGPRTGGSAADPRPAGVPWLTPYLTVRDAQASRVFYEKAFGFAVREAVDDDGATMHVEMTHRGELVIMFAPEGAFGSTAKTPRSAGAEAPQLFYLYVDDVDALHARAVEAGGKSLLPPGDQFWGDRFCQIEDPDGCRWGLAHKSKGPTGRQPGSDN</sequence>
<accession>A0A6S7B2A2</accession>
<name>A0A6S7B2A2_9BURK</name>
<dbReference type="EMBL" id="CADIKM010000001">
    <property type="protein sequence ID" value="CAB3777297.1"/>
    <property type="molecule type" value="Genomic_DNA"/>
</dbReference>
<organism evidence="3 4">
    <name type="scientific">Pararobbsia alpina</name>
    <dbReference type="NCBI Taxonomy" id="621374"/>
    <lineage>
        <taxon>Bacteria</taxon>
        <taxon>Pseudomonadati</taxon>
        <taxon>Pseudomonadota</taxon>
        <taxon>Betaproteobacteria</taxon>
        <taxon>Burkholderiales</taxon>
        <taxon>Burkholderiaceae</taxon>
        <taxon>Pararobbsia</taxon>
    </lineage>
</organism>
<evidence type="ECO:0000256" key="1">
    <source>
        <dbReference type="SAM" id="MobiDB-lite"/>
    </source>
</evidence>
<proteinExistence type="predicted"/>
<protein>
    <recommendedName>
        <fullName evidence="2">VOC domain-containing protein</fullName>
    </recommendedName>
</protein>
<reference evidence="3 4" key="1">
    <citation type="submission" date="2020-04" db="EMBL/GenBank/DDBJ databases">
        <authorList>
            <person name="De Canck E."/>
        </authorList>
    </citation>
    <scope>NUCLEOTIDE SEQUENCE [LARGE SCALE GENOMIC DNA]</scope>
    <source>
        <strain evidence="3 4">LMG 28138</strain>
    </source>
</reference>
<gene>
    <name evidence="3" type="ORF">LMG28138_00343</name>
</gene>
<dbReference type="PANTHER" id="PTHR34109">
    <property type="entry name" value="BNAUNNG04460D PROTEIN-RELATED"/>
    <property type="match status" value="1"/>
</dbReference>
<dbReference type="Gene3D" id="3.30.720.120">
    <property type="match status" value="1"/>
</dbReference>
<dbReference type="Pfam" id="PF00903">
    <property type="entry name" value="Glyoxalase"/>
    <property type="match status" value="1"/>
</dbReference>
<dbReference type="InterPro" id="IPR037523">
    <property type="entry name" value="VOC_core"/>
</dbReference>
<feature type="region of interest" description="Disordered" evidence="1">
    <location>
        <begin position="1"/>
        <end position="29"/>
    </location>
</feature>
<dbReference type="PROSITE" id="PS51819">
    <property type="entry name" value="VOC"/>
    <property type="match status" value="1"/>
</dbReference>
<dbReference type="RefSeq" id="WP_175102877.1">
    <property type="nucleotide sequence ID" value="NZ_CADIKM010000001.1"/>
</dbReference>
<dbReference type="InterPro" id="IPR004360">
    <property type="entry name" value="Glyas_Fos-R_dOase_dom"/>
</dbReference>
<dbReference type="Proteomes" id="UP000494115">
    <property type="component" value="Unassembled WGS sequence"/>
</dbReference>
<feature type="domain" description="VOC" evidence="2">
    <location>
        <begin position="29"/>
        <end position="156"/>
    </location>
</feature>
<dbReference type="PANTHER" id="PTHR34109:SF1">
    <property type="entry name" value="VOC DOMAIN-CONTAINING PROTEIN"/>
    <property type="match status" value="1"/>
</dbReference>
<dbReference type="AlphaFoldDB" id="A0A6S7B2A2"/>
<keyword evidence="4" id="KW-1185">Reference proteome</keyword>
<dbReference type="Gene3D" id="3.30.720.110">
    <property type="match status" value="1"/>
</dbReference>
<evidence type="ECO:0000259" key="2">
    <source>
        <dbReference type="PROSITE" id="PS51819"/>
    </source>
</evidence>
<dbReference type="InterPro" id="IPR029068">
    <property type="entry name" value="Glyas_Bleomycin-R_OHBP_Dase"/>
</dbReference>
<evidence type="ECO:0000313" key="4">
    <source>
        <dbReference type="Proteomes" id="UP000494115"/>
    </source>
</evidence>
<evidence type="ECO:0000313" key="3">
    <source>
        <dbReference type="EMBL" id="CAB3777297.1"/>
    </source>
</evidence>
<dbReference type="SUPFAM" id="SSF54593">
    <property type="entry name" value="Glyoxalase/Bleomycin resistance protein/Dihydroxybiphenyl dioxygenase"/>
    <property type="match status" value="1"/>
</dbReference>